<dbReference type="InterPro" id="IPR050833">
    <property type="entry name" value="Poly_Biosynth_Transport"/>
</dbReference>
<sequence length="473" mass="53277">MIGVIRKFKTASPAVKASMALLFANLILKGISLISGPIFTRIMSADQYGIVSTFQSWQSLLTVIVTLNLSQGVFNNGMLEFKENRNQFQFALVVITAVCTGLFFLIFEIFKTPLLNMFEIPPVMVYVMVLYFLFVPAYQFWSGRQRYEYKYKALSIITVCIGLFSLLLGVLFVLNASSENEAIARVCAMEGVNIVVGIFFFMIIAMKAQFKLRIDYCIYALKFNIPLIPHYMSMYILASSDRIMITKMIDTTSTAIYSVAYTVASVIQILWTSIEASLSPWIYERLDVQDEESVRKTSGQIMLTFAVFCLGCTLFAPEIMTILAPDSYKAGIYAIPAIAGGVYFTAVYSLYMRIELFYKKTTFATVASTIAAVSNIILNYIFIKLFGFVAAGYTTMVCYALLALLHYINVKNKKYDDAIDNKKILAISIVVIVVSILISILYSHRLLRYSFILIISLAAFIKRKAIIVMLRKS</sequence>
<feature type="transmembrane region" description="Helical" evidence="6">
    <location>
        <begin position="303"/>
        <end position="324"/>
    </location>
</feature>
<dbReference type="Proteomes" id="UP000095645">
    <property type="component" value="Unassembled WGS sequence"/>
</dbReference>
<name>A0A174ETW6_9FIRM</name>
<comment type="subcellular location">
    <subcellularLocation>
        <location evidence="1">Cell membrane</location>
        <topology evidence="1">Multi-pass membrane protein</topology>
    </subcellularLocation>
</comment>
<feature type="transmembrane region" description="Helical" evidence="6">
    <location>
        <begin position="330"/>
        <end position="351"/>
    </location>
</feature>
<keyword evidence="4 6" id="KW-1133">Transmembrane helix</keyword>
<dbReference type="PANTHER" id="PTHR30250:SF11">
    <property type="entry name" value="O-ANTIGEN TRANSPORTER-RELATED"/>
    <property type="match status" value="1"/>
</dbReference>
<feature type="transmembrane region" description="Helical" evidence="6">
    <location>
        <begin position="182"/>
        <end position="204"/>
    </location>
</feature>
<keyword evidence="2" id="KW-1003">Cell membrane</keyword>
<evidence type="ECO:0000256" key="2">
    <source>
        <dbReference type="ARBA" id="ARBA00022475"/>
    </source>
</evidence>
<evidence type="ECO:0000256" key="3">
    <source>
        <dbReference type="ARBA" id="ARBA00022692"/>
    </source>
</evidence>
<keyword evidence="3 6" id="KW-0812">Transmembrane</keyword>
<feature type="transmembrane region" description="Helical" evidence="6">
    <location>
        <begin position="59"/>
        <end position="78"/>
    </location>
</feature>
<feature type="transmembrane region" description="Helical" evidence="6">
    <location>
        <begin position="122"/>
        <end position="141"/>
    </location>
</feature>
<evidence type="ECO:0000313" key="7">
    <source>
        <dbReference type="EMBL" id="CUO41542.1"/>
    </source>
</evidence>
<feature type="transmembrane region" description="Helical" evidence="6">
    <location>
        <begin position="20"/>
        <end position="39"/>
    </location>
</feature>
<feature type="transmembrane region" description="Helical" evidence="6">
    <location>
        <begin position="388"/>
        <end position="408"/>
    </location>
</feature>
<dbReference type="Pfam" id="PF01943">
    <property type="entry name" value="Polysacc_synt"/>
    <property type="match status" value="1"/>
</dbReference>
<evidence type="ECO:0000256" key="5">
    <source>
        <dbReference type="ARBA" id="ARBA00023136"/>
    </source>
</evidence>
<protein>
    <submittedName>
        <fullName evidence="7">Polysaccharide biosynthesis protein</fullName>
    </submittedName>
</protein>
<reference evidence="7 8" key="1">
    <citation type="submission" date="2015-09" db="EMBL/GenBank/DDBJ databases">
        <authorList>
            <consortium name="Pathogen Informatics"/>
        </authorList>
    </citation>
    <scope>NUCLEOTIDE SEQUENCE [LARGE SCALE GENOMIC DNA]</scope>
    <source>
        <strain evidence="7 8">2789STDY5834861</strain>
    </source>
</reference>
<evidence type="ECO:0000256" key="6">
    <source>
        <dbReference type="SAM" id="Phobius"/>
    </source>
</evidence>
<feature type="transmembrane region" description="Helical" evidence="6">
    <location>
        <begin position="449"/>
        <end position="470"/>
    </location>
</feature>
<dbReference type="InterPro" id="IPR002797">
    <property type="entry name" value="Polysacc_synth"/>
</dbReference>
<feature type="transmembrane region" description="Helical" evidence="6">
    <location>
        <begin position="258"/>
        <end position="283"/>
    </location>
</feature>
<organism evidence="7 8">
    <name type="scientific">Blautia obeum</name>
    <dbReference type="NCBI Taxonomy" id="40520"/>
    <lineage>
        <taxon>Bacteria</taxon>
        <taxon>Bacillati</taxon>
        <taxon>Bacillota</taxon>
        <taxon>Clostridia</taxon>
        <taxon>Lachnospirales</taxon>
        <taxon>Lachnospiraceae</taxon>
        <taxon>Blautia</taxon>
    </lineage>
</organism>
<dbReference type="RefSeq" id="WP_008704442.1">
    <property type="nucleotide sequence ID" value="NZ_CYZP01000027.1"/>
</dbReference>
<feature type="transmembrane region" description="Helical" evidence="6">
    <location>
        <begin position="153"/>
        <end position="176"/>
    </location>
</feature>
<gene>
    <name evidence="7" type="ORF">ERS852476_02802</name>
</gene>
<feature type="transmembrane region" description="Helical" evidence="6">
    <location>
        <begin position="424"/>
        <end position="443"/>
    </location>
</feature>
<evidence type="ECO:0000256" key="4">
    <source>
        <dbReference type="ARBA" id="ARBA00022989"/>
    </source>
</evidence>
<dbReference type="EMBL" id="CYZP01000027">
    <property type="protein sequence ID" value="CUO41542.1"/>
    <property type="molecule type" value="Genomic_DNA"/>
</dbReference>
<keyword evidence="5 6" id="KW-0472">Membrane</keyword>
<dbReference type="GO" id="GO:0005886">
    <property type="term" value="C:plasma membrane"/>
    <property type="evidence" value="ECO:0007669"/>
    <property type="project" value="UniProtKB-SubCell"/>
</dbReference>
<dbReference type="AlphaFoldDB" id="A0A174ETW6"/>
<feature type="transmembrane region" description="Helical" evidence="6">
    <location>
        <begin position="216"/>
        <end position="238"/>
    </location>
</feature>
<dbReference type="PANTHER" id="PTHR30250">
    <property type="entry name" value="PST FAMILY PREDICTED COLANIC ACID TRANSPORTER"/>
    <property type="match status" value="1"/>
</dbReference>
<proteinExistence type="predicted"/>
<evidence type="ECO:0000256" key="1">
    <source>
        <dbReference type="ARBA" id="ARBA00004651"/>
    </source>
</evidence>
<feature type="transmembrane region" description="Helical" evidence="6">
    <location>
        <begin position="363"/>
        <end position="382"/>
    </location>
</feature>
<feature type="transmembrane region" description="Helical" evidence="6">
    <location>
        <begin position="90"/>
        <end position="110"/>
    </location>
</feature>
<accession>A0A174ETW6</accession>
<evidence type="ECO:0000313" key="8">
    <source>
        <dbReference type="Proteomes" id="UP000095645"/>
    </source>
</evidence>